<accession>A0ABX6LAX2</accession>
<name>A0ABX6LAX2_9BACT</name>
<keyword evidence="2" id="KW-1185">Reference proteome</keyword>
<evidence type="ECO:0000313" key="1">
    <source>
        <dbReference type="EMBL" id="QJB37253.1"/>
    </source>
</evidence>
<gene>
    <name evidence="1" type="ORF">HF324_05060</name>
</gene>
<reference evidence="1" key="1">
    <citation type="submission" date="2020-09" db="EMBL/GenBank/DDBJ databases">
        <authorList>
            <person name="Kittiwongwattana C."/>
        </authorList>
    </citation>
    <scope>NUCLEOTIDE SEQUENCE</scope>
    <source>
        <strain evidence="1">1303</strain>
    </source>
</reference>
<organism evidence="1 2">
    <name type="scientific">Chitinophaga oryzae</name>
    <dbReference type="NCBI Taxonomy" id="2725414"/>
    <lineage>
        <taxon>Bacteria</taxon>
        <taxon>Pseudomonadati</taxon>
        <taxon>Bacteroidota</taxon>
        <taxon>Chitinophagia</taxon>
        <taxon>Chitinophagales</taxon>
        <taxon>Chitinophagaceae</taxon>
        <taxon>Chitinophaga</taxon>
    </lineage>
</organism>
<sequence>MHERIHPFPPEIGAGKPLEKGVTVFPFFCLRGFSGRARRPTAYSQ</sequence>
<dbReference type="EMBL" id="CP051204">
    <property type="protein sequence ID" value="QJB37253.1"/>
    <property type="molecule type" value="Genomic_DNA"/>
</dbReference>
<dbReference type="RefSeq" id="WP_168860056.1">
    <property type="nucleotide sequence ID" value="NZ_CP051204.2"/>
</dbReference>
<evidence type="ECO:0000313" key="2">
    <source>
        <dbReference type="Proteomes" id="UP000503144"/>
    </source>
</evidence>
<dbReference type="Proteomes" id="UP000503144">
    <property type="component" value="Chromosome"/>
</dbReference>
<protein>
    <submittedName>
        <fullName evidence="1">Uncharacterized protein</fullName>
    </submittedName>
</protein>
<proteinExistence type="predicted"/>